<evidence type="ECO:0000259" key="6">
    <source>
        <dbReference type="Pfam" id="PF02668"/>
    </source>
</evidence>
<name>A0A160TSW2_9ZZZZ</name>
<dbReference type="Gene3D" id="3.60.130.10">
    <property type="entry name" value="Clavaminate synthase-like"/>
    <property type="match status" value="1"/>
</dbReference>
<evidence type="ECO:0000256" key="1">
    <source>
        <dbReference type="ARBA" id="ARBA00005896"/>
    </source>
</evidence>
<dbReference type="InterPro" id="IPR042098">
    <property type="entry name" value="TauD-like_sf"/>
</dbReference>
<dbReference type="Pfam" id="PF02668">
    <property type="entry name" value="TauD"/>
    <property type="match status" value="1"/>
</dbReference>
<dbReference type="PANTHER" id="PTHR43779">
    <property type="entry name" value="DIOXYGENASE RV0097-RELATED"/>
    <property type="match status" value="1"/>
</dbReference>
<feature type="domain" description="TauD/TfdA-like" evidence="6">
    <location>
        <begin position="7"/>
        <end position="287"/>
    </location>
</feature>
<dbReference type="GO" id="GO:0046872">
    <property type="term" value="F:metal ion binding"/>
    <property type="evidence" value="ECO:0007669"/>
    <property type="project" value="UniProtKB-KW"/>
</dbReference>
<comment type="similarity">
    <text evidence="1">Belongs to the TfdA dioxygenase family.</text>
</comment>
<keyword evidence="2" id="KW-0479">Metal-binding</keyword>
<dbReference type="GO" id="GO:0000908">
    <property type="term" value="F:taurine dioxygenase activity"/>
    <property type="evidence" value="ECO:0007669"/>
    <property type="project" value="UniProtKB-EC"/>
</dbReference>
<dbReference type="InterPro" id="IPR051178">
    <property type="entry name" value="TfdA_dioxygenase"/>
</dbReference>
<organism evidence="7">
    <name type="scientific">hydrothermal vent metagenome</name>
    <dbReference type="NCBI Taxonomy" id="652676"/>
    <lineage>
        <taxon>unclassified sequences</taxon>
        <taxon>metagenomes</taxon>
        <taxon>ecological metagenomes</taxon>
    </lineage>
</organism>
<evidence type="ECO:0000256" key="2">
    <source>
        <dbReference type="ARBA" id="ARBA00022723"/>
    </source>
</evidence>
<reference evidence="7" key="1">
    <citation type="submission" date="2015-10" db="EMBL/GenBank/DDBJ databases">
        <authorList>
            <person name="Gilbert D.G."/>
        </authorList>
    </citation>
    <scope>NUCLEOTIDE SEQUENCE</scope>
</reference>
<sequence length="296" mass="33628">MEIRIDTRTLTPAGFGIEISGFDMSRLDNQSSQVLTQAFLDHGGLLVLRDQALENPNDLCQFTALFGELENNEKYDPRYLLPDYPEILRIGNTMENGQHNALFIRADPSPLLWHCDDSFRHPQPMGSCLYCVQAPPSGGETGFAGMAAAYEGLSETMKSRIDGLVTIHSYDHLNKLLRRRNPHRPPLSHAMKQEHPPVRRPLVACHPITQRKSLYLPLCHIESIEGMTATEGEALLEELQAHAIQERYTYFQQWRPGDLVLWDNRCTLHAPTPFDDESYTRLMYRLTVTGRQISAA</sequence>
<evidence type="ECO:0000256" key="4">
    <source>
        <dbReference type="ARBA" id="ARBA00023002"/>
    </source>
</evidence>
<evidence type="ECO:0000313" key="7">
    <source>
        <dbReference type="EMBL" id="CUS53717.1"/>
    </source>
</evidence>
<dbReference type="EMBL" id="CZRL01000098">
    <property type="protein sequence ID" value="CUS53717.1"/>
    <property type="molecule type" value="Genomic_DNA"/>
</dbReference>
<proteinExistence type="inferred from homology"/>
<dbReference type="PANTHER" id="PTHR43779:SF3">
    <property type="entry name" value="(3R)-3-[(CARBOXYMETHYL)AMINO]FATTY ACID OXYGENASE_DECARBOXYLASE"/>
    <property type="match status" value="1"/>
</dbReference>
<dbReference type="EC" id="1.14.11.17" evidence="7"/>
<keyword evidence="4 7" id="KW-0560">Oxidoreductase</keyword>
<dbReference type="SUPFAM" id="SSF51197">
    <property type="entry name" value="Clavaminate synthase-like"/>
    <property type="match status" value="1"/>
</dbReference>
<gene>
    <name evidence="7" type="ORF">MGWOODY_XGa2841</name>
</gene>
<keyword evidence="3 7" id="KW-0223">Dioxygenase</keyword>
<keyword evidence="5" id="KW-0408">Iron</keyword>
<evidence type="ECO:0000256" key="3">
    <source>
        <dbReference type="ARBA" id="ARBA00022964"/>
    </source>
</evidence>
<evidence type="ECO:0000256" key="5">
    <source>
        <dbReference type="ARBA" id="ARBA00023004"/>
    </source>
</evidence>
<dbReference type="AlphaFoldDB" id="A0A160TSW2"/>
<accession>A0A160TSW2</accession>
<protein>
    <submittedName>
        <fullName evidence="7">Alpha-ketoglutarate-dependent taurine dioxygenase</fullName>
        <ecNumber evidence="7">1.14.11.17</ecNumber>
    </submittedName>
</protein>
<dbReference type="InterPro" id="IPR003819">
    <property type="entry name" value="TauD/TfdA-like"/>
</dbReference>